<sequence length="38" mass="4311">MLAGELIAFCSLLRAECVSIRARHCWRANFADAWWADG</sequence>
<dbReference type="AlphaFoldDB" id="A0A1Q8YGZ5"/>
<protein>
    <submittedName>
        <fullName evidence="1">Uncharacterized protein</fullName>
    </submittedName>
</protein>
<feature type="non-terminal residue" evidence="1">
    <location>
        <position position="38"/>
    </location>
</feature>
<evidence type="ECO:0000313" key="1">
    <source>
        <dbReference type="EMBL" id="OLP07160.1"/>
    </source>
</evidence>
<gene>
    <name evidence="1" type="ORF">BLL52_1447</name>
</gene>
<accession>A0A1Q8YGZ5</accession>
<organism evidence="1 2">
    <name type="scientific">Rhodoferax antarcticus ANT.BR</name>
    <dbReference type="NCBI Taxonomy" id="1111071"/>
    <lineage>
        <taxon>Bacteria</taxon>
        <taxon>Pseudomonadati</taxon>
        <taxon>Pseudomonadota</taxon>
        <taxon>Betaproteobacteria</taxon>
        <taxon>Burkholderiales</taxon>
        <taxon>Comamonadaceae</taxon>
        <taxon>Rhodoferax</taxon>
    </lineage>
</organism>
<dbReference type="Proteomes" id="UP000185911">
    <property type="component" value="Unassembled WGS sequence"/>
</dbReference>
<comment type="caution">
    <text evidence="1">The sequence shown here is derived from an EMBL/GenBank/DDBJ whole genome shotgun (WGS) entry which is preliminary data.</text>
</comment>
<proteinExistence type="predicted"/>
<keyword evidence="2" id="KW-1185">Reference proteome</keyword>
<evidence type="ECO:0000313" key="2">
    <source>
        <dbReference type="Proteomes" id="UP000185911"/>
    </source>
</evidence>
<dbReference type="EMBL" id="MSYM01000009">
    <property type="protein sequence ID" value="OLP07160.1"/>
    <property type="molecule type" value="Genomic_DNA"/>
</dbReference>
<reference evidence="1 2" key="1">
    <citation type="submission" date="2017-01" db="EMBL/GenBank/DDBJ databases">
        <title>Genome sequence of Rhodoferax antarcticus ANT.BR, a psychrophilic purple nonsulfur bacterium from an Antarctic microbial mat.</title>
        <authorList>
            <person name="Baker J."/>
            <person name="Riester C."/>
            <person name="Skinner B."/>
            <person name="Newell A."/>
            <person name="Swingley W."/>
            <person name="Madigan M."/>
            <person name="Jung D."/>
            <person name="Asao M."/>
            <person name="Chen M."/>
            <person name="Loughlin P."/>
            <person name="Pan H."/>
            <person name="Lin S."/>
            <person name="Li N."/>
            <person name="Shaw J."/>
            <person name="Prado M."/>
            <person name="Sherman C."/>
            <person name="Li X."/>
            <person name="Tang J."/>
            <person name="Blankenship R."/>
            <person name="Zhao T."/>
            <person name="Touchman J."/>
            <person name="Sattley M."/>
        </authorList>
    </citation>
    <scope>NUCLEOTIDE SEQUENCE [LARGE SCALE GENOMIC DNA]</scope>
    <source>
        <strain evidence="1 2">ANT.BR</strain>
    </source>
</reference>
<name>A0A1Q8YGZ5_9BURK</name>